<proteinExistence type="predicted"/>
<evidence type="ECO:0000259" key="5">
    <source>
        <dbReference type="Pfam" id="PF04932"/>
    </source>
</evidence>
<dbReference type="AlphaFoldDB" id="A0A2T3QKJ7"/>
<protein>
    <submittedName>
        <fullName evidence="6">Lipid A core - O-antigen ligase and related enzymes</fullName>
    </submittedName>
</protein>
<evidence type="ECO:0000313" key="6">
    <source>
        <dbReference type="EMBL" id="SPY45721.1"/>
    </source>
</evidence>
<dbReference type="OrthoDB" id="6358855at2"/>
<feature type="domain" description="O-antigen ligase-related" evidence="5">
    <location>
        <begin position="176"/>
        <end position="331"/>
    </location>
</feature>
<dbReference type="PANTHER" id="PTHR37422:SF17">
    <property type="entry name" value="O-ANTIGEN LIGASE"/>
    <property type="match status" value="1"/>
</dbReference>
<dbReference type="PANTHER" id="PTHR37422">
    <property type="entry name" value="TEICHURONIC ACID BIOSYNTHESIS PROTEIN TUAE"/>
    <property type="match status" value="1"/>
</dbReference>
<name>A0A2T3QKJ7_PHODM</name>
<comment type="subcellular location">
    <subcellularLocation>
        <location evidence="1">Membrane</location>
        <topology evidence="1">Multi-pass membrane protein</topology>
    </subcellularLocation>
</comment>
<evidence type="ECO:0000256" key="4">
    <source>
        <dbReference type="ARBA" id="ARBA00023136"/>
    </source>
</evidence>
<dbReference type="GO" id="GO:0016874">
    <property type="term" value="F:ligase activity"/>
    <property type="evidence" value="ECO:0007669"/>
    <property type="project" value="UniProtKB-KW"/>
</dbReference>
<reference evidence="6 7" key="1">
    <citation type="submission" date="2018-06" db="EMBL/GenBank/DDBJ databases">
        <authorList>
            <consortium name="Pathogen Informatics"/>
            <person name="Doyle S."/>
        </authorList>
    </citation>
    <scope>NUCLEOTIDE SEQUENCE [LARGE SCALE GENOMIC DNA]</scope>
    <source>
        <strain evidence="6 7">NCTC11647</strain>
    </source>
</reference>
<dbReference type="EMBL" id="UATL01000007">
    <property type="protein sequence ID" value="SPY45721.1"/>
    <property type="molecule type" value="Genomic_DNA"/>
</dbReference>
<keyword evidence="6" id="KW-0436">Ligase</keyword>
<evidence type="ECO:0000256" key="1">
    <source>
        <dbReference type="ARBA" id="ARBA00004141"/>
    </source>
</evidence>
<dbReference type="InterPro" id="IPR007016">
    <property type="entry name" value="O-antigen_ligase-rel_domated"/>
</dbReference>
<evidence type="ECO:0000313" key="7">
    <source>
        <dbReference type="Proteomes" id="UP000251647"/>
    </source>
</evidence>
<dbReference type="Pfam" id="PF04932">
    <property type="entry name" value="Wzy_C"/>
    <property type="match status" value="1"/>
</dbReference>
<evidence type="ECO:0000256" key="3">
    <source>
        <dbReference type="ARBA" id="ARBA00022989"/>
    </source>
</evidence>
<evidence type="ECO:0000256" key="2">
    <source>
        <dbReference type="ARBA" id="ARBA00022692"/>
    </source>
</evidence>
<keyword evidence="4" id="KW-0472">Membrane</keyword>
<dbReference type="Proteomes" id="UP000251647">
    <property type="component" value="Unassembled WGS sequence"/>
</dbReference>
<dbReference type="InterPro" id="IPR051533">
    <property type="entry name" value="WaaL-like"/>
</dbReference>
<sequence length="398" mass="45254">MDLMKDRVFSFFILLPFIWLSTGMLILKNGDKTMVAMIIISIIATVCRYGLTSIKQNLSNKMLWLVIAIAAYTLFSYAYHGLSSRELRAIIGSLLFLLFLPTQLITQNRLIGLVVLGSIVSSLYAWYYGIYLGLGRSWPMNPIPYSTLIVSFAIMSLSFALASTDKRVKVITTVCFSFSCLALIIGESRGLWLALALTLFTFAIYSMIRFYQPKYWLYIMGLVILIGSMGIVLKPQLEARWQQTEQEYQAIQNGNMCTSIGLRLQMWQAASILVEDDPILGTGDAHIQKLDELYHQGRIEKCLYQYQPAHYHNQYLDRFVKNGVIGLILLLALLLCPITQIKKLNNTKQYILLGIITVYISASLTDVPLNHGQTLFMYFFYIFGACCYSQDAQRELNP</sequence>
<gene>
    <name evidence="6" type="ORF">NCTC11647_04179</name>
</gene>
<organism evidence="6 7">
    <name type="scientific">Photobacterium damselae</name>
    <dbReference type="NCBI Taxonomy" id="38293"/>
    <lineage>
        <taxon>Bacteria</taxon>
        <taxon>Pseudomonadati</taxon>
        <taxon>Pseudomonadota</taxon>
        <taxon>Gammaproteobacteria</taxon>
        <taxon>Vibrionales</taxon>
        <taxon>Vibrionaceae</taxon>
        <taxon>Photobacterium</taxon>
    </lineage>
</organism>
<dbReference type="GO" id="GO:0016020">
    <property type="term" value="C:membrane"/>
    <property type="evidence" value="ECO:0007669"/>
    <property type="project" value="UniProtKB-SubCell"/>
</dbReference>
<keyword evidence="3" id="KW-1133">Transmembrane helix</keyword>
<keyword evidence="2" id="KW-0812">Transmembrane</keyword>
<accession>A0A2T3QKJ7</accession>